<evidence type="ECO:0000256" key="1">
    <source>
        <dbReference type="SAM" id="Coils"/>
    </source>
</evidence>
<evidence type="ECO:0000256" key="2">
    <source>
        <dbReference type="SAM" id="MobiDB-lite"/>
    </source>
</evidence>
<evidence type="ECO:0000313" key="3">
    <source>
        <dbReference type="EMBL" id="KAH3867144.1"/>
    </source>
</evidence>
<feature type="coiled-coil region" evidence="1">
    <location>
        <begin position="211"/>
        <end position="245"/>
    </location>
</feature>
<organism evidence="3 4">
    <name type="scientific">Dreissena polymorpha</name>
    <name type="common">Zebra mussel</name>
    <name type="synonym">Mytilus polymorpha</name>
    <dbReference type="NCBI Taxonomy" id="45954"/>
    <lineage>
        <taxon>Eukaryota</taxon>
        <taxon>Metazoa</taxon>
        <taxon>Spiralia</taxon>
        <taxon>Lophotrochozoa</taxon>
        <taxon>Mollusca</taxon>
        <taxon>Bivalvia</taxon>
        <taxon>Autobranchia</taxon>
        <taxon>Heteroconchia</taxon>
        <taxon>Euheterodonta</taxon>
        <taxon>Imparidentia</taxon>
        <taxon>Neoheterodontei</taxon>
        <taxon>Myida</taxon>
        <taxon>Dreissenoidea</taxon>
        <taxon>Dreissenidae</taxon>
        <taxon>Dreissena</taxon>
    </lineage>
</organism>
<keyword evidence="1" id="KW-0175">Coiled coil</keyword>
<protein>
    <submittedName>
        <fullName evidence="3">Uncharacterized protein</fullName>
    </submittedName>
</protein>
<dbReference type="AlphaFoldDB" id="A0A9D4M0K4"/>
<gene>
    <name evidence="3" type="ORF">DPMN_030269</name>
</gene>
<feature type="compositionally biased region" description="Basic and acidic residues" evidence="2">
    <location>
        <begin position="27"/>
        <end position="38"/>
    </location>
</feature>
<reference evidence="3" key="1">
    <citation type="journal article" date="2019" name="bioRxiv">
        <title>The Genome of the Zebra Mussel, Dreissena polymorpha: A Resource for Invasive Species Research.</title>
        <authorList>
            <person name="McCartney M.A."/>
            <person name="Auch B."/>
            <person name="Kono T."/>
            <person name="Mallez S."/>
            <person name="Zhang Y."/>
            <person name="Obille A."/>
            <person name="Becker A."/>
            <person name="Abrahante J.E."/>
            <person name="Garbe J."/>
            <person name="Badalamenti J.P."/>
            <person name="Herman A."/>
            <person name="Mangelson H."/>
            <person name="Liachko I."/>
            <person name="Sullivan S."/>
            <person name="Sone E.D."/>
            <person name="Koren S."/>
            <person name="Silverstein K.A.T."/>
            <person name="Beckman K.B."/>
            <person name="Gohl D.M."/>
        </authorList>
    </citation>
    <scope>NUCLEOTIDE SEQUENCE</scope>
    <source>
        <strain evidence="3">Duluth1</strain>
        <tissue evidence="3">Whole animal</tissue>
    </source>
</reference>
<keyword evidence="4" id="KW-1185">Reference proteome</keyword>
<name>A0A9D4M0K4_DREPO</name>
<feature type="region of interest" description="Disordered" evidence="2">
    <location>
        <begin position="1"/>
        <end position="39"/>
    </location>
</feature>
<dbReference type="EMBL" id="JAIWYP010000002">
    <property type="protein sequence ID" value="KAH3867144.1"/>
    <property type="molecule type" value="Genomic_DNA"/>
</dbReference>
<proteinExistence type="predicted"/>
<dbReference type="Proteomes" id="UP000828390">
    <property type="component" value="Unassembled WGS sequence"/>
</dbReference>
<sequence>MGGTQSKLAPNKDGDSDINEPLVSNKFELKTNKKDGSKNYKIKSSFTETENLISNNGSPAKPKPARCKFFKLVNRSYDVDANWSDGPADNIATKDLELLPEVELPKLDSMRYTRHLADDTCRGKWKQAGDAGCLSTDVIKKTKHYNQGEGFNVELDDHRPPSVHTPLRFLVNKSHDFRINDYTCQEKCMMAEIMRQNILDERVAKAAICDQRREEAALRRQQLLAEEKERQNQKMKNAHPAAAEQERRLQILTQNTKRARVAALKKNPNI</sequence>
<evidence type="ECO:0000313" key="4">
    <source>
        <dbReference type="Proteomes" id="UP000828390"/>
    </source>
</evidence>
<reference evidence="3" key="2">
    <citation type="submission" date="2020-11" db="EMBL/GenBank/DDBJ databases">
        <authorList>
            <person name="McCartney M.A."/>
            <person name="Auch B."/>
            <person name="Kono T."/>
            <person name="Mallez S."/>
            <person name="Becker A."/>
            <person name="Gohl D.M."/>
            <person name="Silverstein K.A.T."/>
            <person name="Koren S."/>
            <person name="Bechman K.B."/>
            <person name="Herman A."/>
            <person name="Abrahante J.E."/>
            <person name="Garbe J."/>
        </authorList>
    </citation>
    <scope>NUCLEOTIDE SEQUENCE</scope>
    <source>
        <strain evidence="3">Duluth1</strain>
        <tissue evidence="3">Whole animal</tissue>
    </source>
</reference>
<accession>A0A9D4M0K4</accession>
<comment type="caution">
    <text evidence="3">The sequence shown here is derived from an EMBL/GenBank/DDBJ whole genome shotgun (WGS) entry which is preliminary data.</text>
</comment>